<dbReference type="Proteomes" id="UP001184150">
    <property type="component" value="Unassembled WGS sequence"/>
</dbReference>
<feature type="coiled-coil region" evidence="1">
    <location>
        <begin position="35"/>
        <end position="111"/>
    </location>
</feature>
<dbReference type="EMBL" id="JAVDRD010000005">
    <property type="protein sequence ID" value="MDR6511430.1"/>
    <property type="molecule type" value="Genomic_DNA"/>
</dbReference>
<gene>
    <name evidence="3" type="ORF">J2792_002302</name>
</gene>
<evidence type="ECO:0000256" key="1">
    <source>
        <dbReference type="SAM" id="Coils"/>
    </source>
</evidence>
<dbReference type="RefSeq" id="WP_309805298.1">
    <property type="nucleotide sequence ID" value="NZ_JAVDRD010000005.1"/>
</dbReference>
<feature type="region of interest" description="Disordered" evidence="2">
    <location>
        <begin position="123"/>
        <end position="160"/>
    </location>
</feature>
<dbReference type="GO" id="GO:0016301">
    <property type="term" value="F:kinase activity"/>
    <property type="evidence" value="ECO:0007669"/>
    <property type="project" value="UniProtKB-KW"/>
</dbReference>
<sequence>MTEPSKEAMERAQGLSGYAGRDCNFIPVAAVAGLIDQHDAALQSARAEIERLRETVRRVQASAKTLDATQSQIYDHYRKASVINVEAVATLDSERAANAILTNEIERLREALESAAIWHEDQDKAISKQPNANTGDNGWRRMEHQAQRDEIRQALEQSHG</sequence>
<keyword evidence="4" id="KW-1185">Reference proteome</keyword>
<proteinExistence type="predicted"/>
<comment type="caution">
    <text evidence="3">The sequence shown here is derived from an EMBL/GenBank/DDBJ whole genome shotgun (WGS) entry which is preliminary data.</text>
</comment>
<protein>
    <submittedName>
        <fullName evidence="3">Nicotinamide riboside kinase</fullName>
    </submittedName>
</protein>
<reference evidence="3 4" key="1">
    <citation type="submission" date="2023-07" db="EMBL/GenBank/DDBJ databases">
        <title>Sorghum-associated microbial communities from plants grown in Nebraska, USA.</title>
        <authorList>
            <person name="Schachtman D."/>
        </authorList>
    </citation>
    <scope>NUCLEOTIDE SEQUENCE [LARGE SCALE GENOMIC DNA]</scope>
    <source>
        <strain evidence="3 4">DS1027</strain>
    </source>
</reference>
<evidence type="ECO:0000256" key="2">
    <source>
        <dbReference type="SAM" id="MobiDB-lite"/>
    </source>
</evidence>
<evidence type="ECO:0000313" key="3">
    <source>
        <dbReference type="EMBL" id="MDR6511430.1"/>
    </source>
</evidence>
<evidence type="ECO:0000313" key="4">
    <source>
        <dbReference type="Proteomes" id="UP001184150"/>
    </source>
</evidence>
<keyword evidence="3" id="KW-0418">Kinase</keyword>
<keyword evidence="3" id="KW-0808">Transferase</keyword>
<keyword evidence="1" id="KW-0175">Coiled coil</keyword>
<name>A0ABU1MM56_9SPHN</name>
<feature type="compositionally biased region" description="Basic and acidic residues" evidence="2">
    <location>
        <begin position="138"/>
        <end position="160"/>
    </location>
</feature>
<accession>A0ABU1MM56</accession>
<organism evidence="3 4">
    <name type="scientific">Novosphingobium capsulatum</name>
    <dbReference type="NCBI Taxonomy" id="13688"/>
    <lineage>
        <taxon>Bacteria</taxon>
        <taxon>Pseudomonadati</taxon>
        <taxon>Pseudomonadota</taxon>
        <taxon>Alphaproteobacteria</taxon>
        <taxon>Sphingomonadales</taxon>
        <taxon>Sphingomonadaceae</taxon>
        <taxon>Novosphingobium</taxon>
    </lineage>
</organism>